<dbReference type="EMBL" id="JQ844236">
    <property type="protein sequence ID" value="AGS53542.1"/>
    <property type="molecule type" value="Genomic_DNA"/>
</dbReference>
<proteinExistence type="predicted"/>
<evidence type="ECO:0000256" key="1">
    <source>
        <dbReference type="SAM" id="Phobius"/>
    </source>
</evidence>
<reference evidence="2" key="1">
    <citation type="submission" date="2012-03" db="EMBL/GenBank/DDBJ databases">
        <title>Functional metagenomics reveals considerable lignocellulase gene clusters in the gut microbiome of a wood-feeding higher termite.</title>
        <authorList>
            <person name="Liu N."/>
        </authorList>
    </citation>
    <scope>NUCLEOTIDE SEQUENCE</scope>
</reference>
<name>A0A806K159_9BACT</name>
<keyword evidence="1" id="KW-0472">Membrane</keyword>
<dbReference type="AlphaFoldDB" id="A0A806K159"/>
<keyword evidence="1" id="KW-0812">Transmembrane</keyword>
<sequence length="44" mass="5338">MKKARIKEYTILYQYLLLLKEPIYVFLIQVFLIIPEQKIHLSGE</sequence>
<feature type="transmembrane region" description="Helical" evidence="1">
    <location>
        <begin position="12"/>
        <end position="34"/>
    </location>
</feature>
<keyword evidence="1" id="KW-1133">Transmembrane helix</keyword>
<evidence type="ECO:0000313" key="2">
    <source>
        <dbReference type="EMBL" id="AGS53542.1"/>
    </source>
</evidence>
<protein>
    <submittedName>
        <fullName evidence="2">Uncharacterized protein</fullName>
    </submittedName>
</protein>
<organism evidence="2">
    <name type="scientific">uncultured bacterium contig00062</name>
    <dbReference type="NCBI Taxonomy" id="1181545"/>
    <lineage>
        <taxon>Bacteria</taxon>
        <taxon>environmental samples</taxon>
    </lineage>
</organism>
<accession>A0A806K159</accession>